<keyword evidence="1" id="KW-0534">Nitrate assimilation</keyword>
<dbReference type="Gene3D" id="1.10.3480.10">
    <property type="entry name" value="TorD-like"/>
    <property type="match status" value="1"/>
</dbReference>
<dbReference type="PANTHER" id="PTHR43680">
    <property type="entry name" value="NITRATE REDUCTASE MOLYBDENUM COFACTOR ASSEMBLY CHAPERONE"/>
    <property type="match status" value="1"/>
</dbReference>
<dbReference type="GO" id="GO:0042128">
    <property type="term" value="P:nitrate assimilation"/>
    <property type="evidence" value="ECO:0007669"/>
    <property type="project" value="UniProtKB-KW"/>
</dbReference>
<dbReference type="InterPro" id="IPR020945">
    <property type="entry name" value="DMSO/NO3_reduct_chaperone"/>
</dbReference>
<dbReference type="EMBL" id="EF032505">
    <property type="protein sequence ID" value="ABL74929.1"/>
    <property type="molecule type" value="Genomic_DNA"/>
</dbReference>
<dbReference type="GO" id="GO:0016530">
    <property type="term" value="F:metallochaperone activity"/>
    <property type="evidence" value="ECO:0007669"/>
    <property type="project" value="TreeGrafter"/>
</dbReference>
<reference evidence="3" key="1">
    <citation type="journal article" date="2007" name="Mol. Biosyst.">
        <title>The tallysomycin biosynthetic gene cluster from Streptoalloteichus hindustanus E465-94 ATCC 31158 unveiling new insights into the biosynthesis of the bleomycin family of antitumor antibiotics.</title>
        <authorList>
            <person name="Tao M."/>
            <person name="Wang L."/>
            <person name="Wendt-Pienkowski E."/>
            <person name="George N.P."/>
            <person name="Galm U."/>
            <person name="Zhang G."/>
            <person name="Coughlin J.M."/>
            <person name="Shen B."/>
        </authorList>
    </citation>
    <scope>NUCLEOTIDE SEQUENCE</scope>
    <source>
        <strain evidence="3">ATCC 31158</strain>
    </source>
</reference>
<dbReference type="Pfam" id="PF02613">
    <property type="entry name" value="Nitrate_red_del"/>
    <property type="match status" value="1"/>
</dbReference>
<evidence type="ECO:0000313" key="3">
    <source>
        <dbReference type="EMBL" id="ABL74929.1"/>
    </source>
</evidence>
<organism evidence="3">
    <name type="scientific">Streptoalloteichus hindustanus</name>
    <dbReference type="NCBI Taxonomy" id="2017"/>
    <lineage>
        <taxon>Bacteria</taxon>
        <taxon>Bacillati</taxon>
        <taxon>Actinomycetota</taxon>
        <taxon>Actinomycetes</taxon>
        <taxon>Pseudonocardiales</taxon>
        <taxon>Pseudonocardiaceae</taxon>
        <taxon>Streptoalloteichus</taxon>
    </lineage>
</organism>
<name>A4KUA1_STRHI</name>
<accession>A4KUA1</accession>
<dbReference type="NCBIfam" id="TIGR00684">
    <property type="entry name" value="narJ"/>
    <property type="match status" value="1"/>
</dbReference>
<evidence type="ECO:0000256" key="1">
    <source>
        <dbReference type="ARBA" id="ARBA00023063"/>
    </source>
</evidence>
<protein>
    <submittedName>
        <fullName evidence="3">Orf36</fullName>
    </submittedName>
</protein>
<dbReference type="PANTHER" id="PTHR43680:SF2">
    <property type="entry name" value="NITRATE REDUCTASE MOLYBDENUM COFACTOR ASSEMBLY CHAPERONE NARJ"/>
    <property type="match status" value="1"/>
</dbReference>
<feature type="region of interest" description="Disordered" evidence="2">
    <location>
        <begin position="184"/>
        <end position="221"/>
    </location>
</feature>
<evidence type="ECO:0000256" key="2">
    <source>
        <dbReference type="SAM" id="MobiDB-lite"/>
    </source>
</evidence>
<dbReference type="InterPro" id="IPR003765">
    <property type="entry name" value="NO3_reductase_chaperone_NarJ"/>
</dbReference>
<dbReference type="GO" id="GO:0051131">
    <property type="term" value="P:chaperone-mediated protein complex assembly"/>
    <property type="evidence" value="ECO:0007669"/>
    <property type="project" value="InterPro"/>
</dbReference>
<dbReference type="AlphaFoldDB" id="A4KUA1"/>
<dbReference type="GO" id="GO:0051082">
    <property type="term" value="F:unfolded protein binding"/>
    <property type="evidence" value="ECO:0007669"/>
    <property type="project" value="InterPro"/>
</dbReference>
<sequence>MRPWRRRAPRPDEHGTSVIRQAAAWCLHYPDVELRQRVPLLRSALGELATAPASLLLDVVEYLATTPVVEAARHYVEVFDSRPRLCLYLSWYTDGDTRRRGASLAEFKQLYRDHGFLPGRGELPDYLPMLLEFTATGGPQARAAGEEMLTRYRPALELLAGGLDRCGTPYVHCVRAVLASLPPAPPTTKGEHAASTTPPHELVGLGLPGFGRPESEPEGAR</sequence>
<proteinExistence type="predicted"/>
<dbReference type="InterPro" id="IPR036411">
    <property type="entry name" value="TorD-like_sf"/>
</dbReference>
<dbReference type="SUPFAM" id="SSF89155">
    <property type="entry name" value="TorD-like"/>
    <property type="match status" value="1"/>
</dbReference>